<reference evidence="2" key="1">
    <citation type="submission" date="2024-04" db="EMBL/GenBank/DDBJ databases">
        <authorList>
            <consortium name="Molecular Ecology Group"/>
        </authorList>
    </citation>
    <scope>NUCLEOTIDE SEQUENCE</scope>
</reference>
<proteinExistence type="predicted"/>
<feature type="compositionally biased region" description="Basic and acidic residues" evidence="1">
    <location>
        <begin position="74"/>
        <end position="87"/>
    </location>
</feature>
<accession>A0AAV2NDF4</accession>
<dbReference type="AlphaFoldDB" id="A0AAV2NDF4"/>
<evidence type="ECO:0000313" key="2">
    <source>
        <dbReference type="EMBL" id="CAL1677963.1"/>
    </source>
</evidence>
<organism evidence="2 3">
    <name type="scientific">Lasius platythorax</name>
    <dbReference type="NCBI Taxonomy" id="488582"/>
    <lineage>
        <taxon>Eukaryota</taxon>
        <taxon>Metazoa</taxon>
        <taxon>Ecdysozoa</taxon>
        <taxon>Arthropoda</taxon>
        <taxon>Hexapoda</taxon>
        <taxon>Insecta</taxon>
        <taxon>Pterygota</taxon>
        <taxon>Neoptera</taxon>
        <taxon>Endopterygota</taxon>
        <taxon>Hymenoptera</taxon>
        <taxon>Apocrita</taxon>
        <taxon>Aculeata</taxon>
        <taxon>Formicoidea</taxon>
        <taxon>Formicidae</taxon>
        <taxon>Formicinae</taxon>
        <taxon>Lasius</taxon>
        <taxon>Lasius</taxon>
    </lineage>
</organism>
<dbReference type="EMBL" id="OZ034836">
    <property type="protein sequence ID" value="CAL1677963.1"/>
    <property type="molecule type" value="Genomic_DNA"/>
</dbReference>
<feature type="region of interest" description="Disordered" evidence="1">
    <location>
        <begin position="74"/>
        <end position="97"/>
    </location>
</feature>
<dbReference type="Proteomes" id="UP001497644">
    <property type="component" value="Chromosome 13"/>
</dbReference>
<evidence type="ECO:0000313" key="3">
    <source>
        <dbReference type="Proteomes" id="UP001497644"/>
    </source>
</evidence>
<name>A0AAV2NDF4_9HYME</name>
<keyword evidence="3" id="KW-1185">Reference proteome</keyword>
<evidence type="ECO:0000256" key="1">
    <source>
        <dbReference type="SAM" id="MobiDB-lite"/>
    </source>
</evidence>
<gene>
    <name evidence="2" type="ORF">LPLAT_LOCUS3888</name>
</gene>
<protein>
    <submittedName>
        <fullName evidence="2">Uncharacterized protein</fullName>
    </submittedName>
</protein>
<sequence>MFESNVMTDHHSLLHPLICEMSLQLSELQFRVEARKRQRQQFITSHTTKAYRMKCYRVGANEKLFADNMSVQRHEGHSIATKGERLATTEGTPEFAA</sequence>